<dbReference type="CDD" id="cd00761">
    <property type="entry name" value="Glyco_tranf_GTA_type"/>
    <property type="match status" value="1"/>
</dbReference>
<accession>A0ABS8GYB4</accession>
<evidence type="ECO:0000259" key="1">
    <source>
        <dbReference type="Pfam" id="PF00535"/>
    </source>
</evidence>
<gene>
    <name evidence="2" type="ORF">LLW17_18195</name>
</gene>
<organism evidence="2 3">
    <name type="scientific">Leeuwenhoekiella parthenopeia</name>
    <dbReference type="NCBI Taxonomy" id="2890320"/>
    <lineage>
        <taxon>Bacteria</taxon>
        <taxon>Pseudomonadati</taxon>
        <taxon>Bacteroidota</taxon>
        <taxon>Flavobacteriia</taxon>
        <taxon>Flavobacteriales</taxon>
        <taxon>Flavobacteriaceae</taxon>
        <taxon>Leeuwenhoekiella</taxon>
    </lineage>
</organism>
<protein>
    <submittedName>
        <fullName evidence="2">Glycosyltransferase family 2 protein</fullName>
    </submittedName>
</protein>
<comment type="caution">
    <text evidence="2">The sequence shown here is derived from an EMBL/GenBank/DDBJ whole genome shotgun (WGS) entry which is preliminary data.</text>
</comment>
<keyword evidence="3" id="KW-1185">Reference proteome</keyword>
<dbReference type="InterPro" id="IPR001173">
    <property type="entry name" value="Glyco_trans_2-like"/>
</dbReference>
<dbReference type="Gene3D" id="3.90.550.10">
    <property type="entry name" value="Spore Coat Polysaccharide Biosynthesis Protein SpsA, Chain A"/>
    <property type="match status" value="1"/>
</dbReference>
<reference evidence="2 3" key="1">
    <citation type="submission" date="2021-11" db="EMBL/GenBank/DDBJ databases">
        <title>Seasonal and diel survey of microbial diversity of the Tyrrhenian coast.</title>
        <authorList>
            <person name="Gattoni G."/>
            <person name="Corral P."/>
        </authorList>
    </citation>
    <scope>NUCLEOTIDE SEQUENCE [LARGE SCALE GENOMIC DNA]</scope>
    <source>
        <strain evidence="2 3">Mr9</strain>
    </source>
</reference>
<proteinExistence type="predicted"/>
<dbReference type="EMBL" id="JAJGMW010000036">
    <property type="protein sequence ID" value="MCC4214660.1"/>
    <property type="molecule type" value="Genomic_DNA"/>
</dbReference>
<evidence type="ECO:0000313" key="2">
    <source>
        <dbReference type="EMBL" id="MCC4214660.1"/>
    </source>
</evidence>
<feature type="domain" description="Glycosyltransferase 2-like" evidence="1">
    <location>
        <begin position="6"/>
        <end position="143"/>
    </location>
</feature>
<dbReference type="Proteomes" id="UP001197770">
    <property type="component" value="Unassembled WGS sequence"/>
</dbReference>
<dbReference type="SUPFAM" id="SSF53448">
    <property type="entry name" value="Nucleotide-diphospho-sugar transferases"/>
    <property type="match status" value="1"/>
</dbReference>
<name>A0ABS8GYB4_9FLAO</name>
<evidence type="ECO:0000313" key="3">
    <source>
        <dbReference type="Proteomes" id="UP001197770"/>
    </source>
</evidence>
<dbReference type="InterPro" id="IPR029044">
    <property type="entry name" value="Nucleotide-diphossugar_trans"/>
</dbReference>
<sequence>MNDLAIVIPFYKIQFFEKTLTSLSSQTDKRFNIYIGDDASPENPRPLIEKFSSYLKFNYTRFQSNLGSISLSKQWDRCISLSNDEPWLMILGDDDWLSPNYVECFYKHKSEFDDVNIVRYASYEIDFSKKRRSKLYTHPILEDAPQSFWRKCIYESRSSLTEYVFKRTVYEKYGFFDYDLAWCSDDHAWLVFSEEQPIYSINEAFANIGVSSMSITGQDHMGLRKSIVKIEFYKFLLKNYSDCYNSKQINFICGRLENEILGNRYLELSEFIFLVKLRFNFFEWYQFKKFLKKVFRSFYYE</sequence>
<dbReference type="RefSeq" id="WP_228231717.1">
    <property type="nucleotide sequence ID" value="NZ_JAJGMW010000036.1"/>
</dbReference>
<dbReference type="Pfam" id="PF00535">
    <property type="entry name" value="Glycos_transf_2"/>
    <property type="match status" value="1"/>
</dbReference>